<dbReference type="PANTHER" id="PTHR34661">
    <property type="entry name" value="INCREASED DNA METHYLATION 3"/>
    <property type="match status" value="1"/>
</dbReference>
<dbReference type="EMBL" id="JAIVGD010000015">
    <property type="protein sequence ID" value="KAH0759434.1"/>
    <property type="molecule type" value="Genomic_DNA"/>
</dbReference>
<dbReference type="InterPro" id="IPR002068">
    <property type="entry name" value="A-crystallin/Hsp20_dom"/>
</dbReference>
<keyword evidence="3" id="KW-1185">Reference proteome</keyword>
<dbReference type="InterPro" id="IPR039321">
    <property type="entry name" value="IDM2/3-like"/>
</dbReference>
<dbReference type="PANTHER" id="PTHR34661:SF11">
    <property type="entry name" value="ALPHA-CRYSTALLIN DOMAIN-CONTAINING PROTEIN 22.3-LIKE"/>
    <property type="match status" value="1"/>
</dbReference>
<name>A0ABQ7V5U0_SOLTU</name>
<comment type="caution">
    <text evidence="2">The sequence shown here is derived from an EMBL/GenBank/DDBJ whole genome shotgun (WGS) entry which is preliminary data.</text>
</comment>
<dbReference type="CDD" id="cd06464">
    <property type="entry name" value="ACD_sHsps-like"/>
    <property type="match status" value="1"/>
</dbReference>
<reference evidence="2 3" key="1">
    <citation type="journal article" date="2021" name="bioRxiv">
        <title>Chromosome-scale and haplotype-resolved genome assembly of a tetraploid potato cultivar.</title>
        <authorList>
            <person name="Sun H."/>
            <person name="Jiao W.-B."/>
            <person name="Krause K."/>
            <person name="Campoy J.A."/>
            <person name="Goel M."/>
            <person name="Folz-Donahue K."/>
            <person name="Kukat C."/>
            <person name="Huettel B."/>
            <person name="Schneeberger K."/>
        </authorList>
    </citation>
    <scope>NUCLEOTIDE SEQUENCE [LARGE SCALE GENOMIC DNA]</scope>
    <source>
        <strain evidence="2">SolTubOtavaFocal</strain>
        <tissue evidence="2">Leaves</tissue>
    </source>
</reference>
<feature type="domain" description="SHSP" evidence="1">
    <location>
        <begin position="100"/>
        <end position="150"/>
    </location>
</feature>
<dbReference type="Proteomes" id="UP000826656">
    <property type="component" value="Unassembled WGS sequence"/>
</dbReference>
<gene>
    <name evidence="2" type="ORF">KY290_022927</name>
</gene>
<dbReference type="InterPro" id="IPR008978">
    <property type="entry name" value="HSP20-like_chaperone"/>
</dbReference>
<evidence type="ECO:0000313" key="2">
    <source>
        <dbReference type="EMBL" id="KAH0759434.1"/>
    </source>
</evidence>
<evidence type="ECO:0000313" key="3">
    <source>
        <dbReference type="Proteomes" id="UP000826656"/>
    </source>
</evidence>
<protein>
    <recommendedName>
        <fullName evidence="1">SHSP domain-containing protein</fullName>
    </recommendedName>
</protein>
<dbReference type="Pfam" id="PF00011">
    <property type="entry name" value="HSP20"/>
    <property type="match status" value="1"/>
</dbReference>
<proteinExistence type="predicted"/>
<accession>A0ABQ7V5U0</accession>
<evidence type="ECO:0000259" key="1">
    <source>
        <dbReference type="Pfam" id="PF00011"/>
    </source>
</evidence>
<organism evidence="2 3">
    <name type="scientific">Solanum tuberosum</name>
    <name type="common">Potato</name>
    <dbReference type="NCBI Taxonomy" id="4113"/>
    <lineage>
        <taxon>Eukaryota</taxon>
        <taxon>Viridiplantae</taxon>
        <taxon>Streptophyta</taxon>
        <taxon>Embryophyta</taxon>
        <taxon>Tracheophyta</taxon>
        <taxon>Spermatophyta</taxon>
        <taxon>Magnoliopsida</taxon>
        <taxon>eudicotyledons</taxon>
        <taxon>Gunneridae</taxon>
        <taxon>Pentapetalae</taxon>
        <taxon>asterids</taxon>
        <taxon>lamiids</taxon>
        <taxon>Solanales</taxon>
        <taxon>Solanaceae</taxon>
        <taxon>Solanoideae</taxon>
        <taxon>Solaneae</taxon>
        <taxon>Solanum</taxon>
    </lineage>
</organism>
<sequence>MHIVQGLNTLVLQYAGRNFEGNTENLNMIIAYPFTFNAHVIRTGAAREGREGDSNDTRNDQVDSCIAGNLSVVVLPNGNVKVEGIVRAGERTSGTEPTVYNRRTRRIFPLGHFTINFTLPGPADPTIVRAKLDSNGVLKGTAFKRWIEEEEEEEEEEKKVTLESSPAEAEVERRSILATNLLKGESSKGFVWDFTELSVLLQ</sequence>
<dbReference type="Gene3D" id="2.60.40.790">
    <property type="match status" value="1"/>
</dbReference>